<dbReference type="RefSeq" id="WP_377937777.1">
    <property type="nucleotide sequence ID" value="NZ_JBHTHQ010000010.1"/>
</dbReference>
<evidence type="ECO:0000313" key="2">
    <source>
        <dbReference type="Proteomes" id="UP001597036"/>
    </source>
</evidence>
<keyword evidence="2" id="KW-1185">Reference proteome</keyword>
<gene>
    <name evidence="1" type="ORF">ACFQY8_01060</name>
</gene>
<accession>A0ABW2Y3J0</accession>
<comment type="caution">
    <text evidence="1">The sequence shown here is derived from an EMBL/GenBank/DDBJ whole genome shotgun (WGS) entry which is preliminary data.</text>
</comment>
<sequence>MYYNKGYEHINAMDAESIPIVHSRVHRRHPELSDDDVRHAWWNSISTIARPDTTPRQYVSIGVDSSGRVVEMVAIRGKDGKWLIYHAMTPPSKKTLRETALS</sequence>
<evidence type="ECO:0000313" key="1">
    <source>
        <dbReference type="EMBL" id="MFD0704343.1"/>
    </source>
</evidence>
<protein>
    <recommendedName>
        <fullName evidence="3">Toxin</fullName>
    </recommendedName>
</protein>
<dbReference type="EMBL" id="JBHTHQ010000010">
    <property type="protein sequence ID" value="MFD0704343.1"/>
    <property type="molecule type" value="Genomic_DNA"/>
</dbReference>
<proteinExistence type="predicted"/>
<reference evidence="2" key="1">
    <citation type="journal article" date="2019" name="Int. J. Syst. Evol. Microbiol.">
        <title>The Global Catalogue of Microorganisms (GCM) 10K type strain sequencing project: providing services to taxonomists for standard genome sequencing and annotation.</title>
        <authorList>
            <consortium name="The Broad Institute Genomics Platform"/>
            <consortium name="The Broad Institute Genome Sequencing Center for Infectious Disease"/>
            <person name="Wu L."/>
            <person name="Ma J."/>
        </authorList>
    </citation>
    <scope>NUCLEOTIDE SEQUENCE [LARGE SCALE GENOMIC DNA]</scope>
    <source>
        <strain evidence="2">CCM 8604</strain>
    </source>
</reference>
<dbReference type="Proteomes" id="UP001597036">
    <property type="component" value="Unassembled WGS sequence"/>
</dbReference>
<evidence type="ECO:0008006" key="3">
    <source>
        <dbReference type="Google" id="ProtNLM"/>
    </source>
</evidence>
<organism evidence="1 2">
    <name type="scientific">Alloscardovia venturai</name>
    <dbReference type="NCBI Taxonomy" id="1769421"/>
    <lineage>
        <taxon>Bacteria</taxon>
        <taxon>Bacillati</taxon>
        <taxon>Actinomycetota</taxon>
        <taxon>Actinomycetes</taxon>
        <taxon>Bifidobacteriales</taxon>
        <taxon>Bifidobacteriaceae</taxon>
        <taxon>Alloscardovia</taxon>
    </lineage>
</organism>
<name>A0ABW2Y3J0_9BIFI</name>